<dbReference type="EMBL" id="PDOF01000002">
    <property type="protein sequence ID" value="PYZ96984.1"/>
    <property type="molecule type" value="Genomic_DNA"/>
</dbReference>
<gene>
    <name evidence="2" type="ORF">CR205_11490</name>
</gene>
<evidence type="ECO:0000313" key="2">
    <source>
        <dbReference type="EMBL" id="PYZ96984.1"/>
    </source>
</evidence>
<accession>A0A2W0H574</accession>
<name>A0A2W0H574_9BACI</name>
<dbReference type="PANTHER" id="PTHR42702:SF1">
    <property type="entry name" value="REGULATORY PROTEIN FOR BETA-LACTAMASE"/>
    <property type="match status" value="1"/>
</dbReference>
<evidence type="ECO:0000313" key="3">
    <source>
        <dbReference type="Proteomes" id="UP000248066"/>
    </source>
</evidence>
<dbReference type="Proteomes" id="UP000248066">
    <property type="component" value="Unassembled WGS sequence"/>
</dbReference>
<dbReference type="InterPro" id="IPR004518">
    <property type="entry name" value="MazG-like_dom"/>
</dbReference>
<keyword evidence="3" id="KW-1185">Reference proteome</keyword>
<dbReference type="Pfam" id="PF03819">
    <property type="entry name" value="MazG"/>
    <property type="match status" value="1"/>
</dbReference>
<reference evidence="2 3" key="1">
    <citation type="submission" date="2017-10" db="EMBL/GenBank/DDBJ databases">
        <title>Bacillus sp. nov., a halophilic bacterium isolated from a Yangshapao Lake.</title>
        <authorList>
            <person name="Wang H."/>
        </authorList>
    </citation>
    <scope>NUCLEOTIDE SEQUENCE [LARGE SCALE GENOMIC DNA]</scope>
    <source>
        <strain evidence="2 3">YSP-3</strain>
    </source>
</reference>
<dbReference type="Gene3D" id="1.10.287.1080">
    <property type="entry name" value="MazG-like"/>
    <property type="match status" value="1"/>
</dbReference>
<feature type="domain" description="NTP pyrophosphohydrolase MazG-like" evidence="1">
    <location>
        <begin position="24"/>
        <end position="85"/>
    </location>
</feature>
<dbReference type="AlphaFoldDB" id="A0A2W0H574"/>
<dbReference type="PANTHER" id="PTHR42702">
    <property type="entry name" value="NUCLEOTIDE PYROPHOSPHOHYDROLASE"/>
    <property type="match status" value="1"/>
</dbReference>
<proteinExistence type="predicted"/>
<protein>
    <recommendedName>
        <fullName evidence="1">NTP pyrophosphohydrolase MazG-like domain-containing protein</fullName>
    </recommendedName>
</protein>
<dbReference type="OrthoDB" id="9791898at2"/>
<dbReference type="SUPFAM" id="SSF101386">
    <property type="entry name" value="all-alpha NTP pyrophosphatases"/>
    <property type="match status" value="1"/>
</dbReference>
<comment type="caution">
    <text evidence="2">The sequence shown here is derived from an EMBL/GenBank/DDBJ whole genome shotgun (WGS) entry which is preliminary data.</text>
</comment>
<sequence>MTIRELQSHISGREKGRGKNASFLKLMEEVGELAEVIRRNHRLKTNQSIKGTVEEELYDVLRSVVALANAYDIDLEKCRKLKERYQDRRWK</sequence>
<organism evidence="2 3">
    <name type="scientific">Alteribacter lacisalsi</name>
    <dbReference type="NCBI Taxonomy" id="2045244"/>
    <lineage>
        <taxon>Bacteria</taxon>
        <taxon>Bacillati</taxon>
        <taxon>Bacillota</taxon>
        <taxon>Bacilli</taxon>
        <taxon>Bacillales</taxon>
        <taxon>Bacillaceae</taxon>
        <taxon>Alteribacter</taxon>
    </lineage>
</organism>
<evidence type="ECO:0000259" key="1">
    <source>
        <dbReference type="Pfam" id="PF03819"/>
    </source>
</evidence>